<dbReference type="AlphaFoldDB" id="A0A812RGB2"/>
<reference evidence="14" key="1">
    <citation type="submission" date="2021-02" db="EMBL/GenBank/DDBJ databases">
        <authorList>
            <person name="Dougan E. K."/>
            <person name="Rhodes N."/>
            <person name="Thang M."/>
            <person name="Chan C."/>
        </authorList>
    </citation>
    <scope>NUCLEOTIDE SEQUENCE</scope>
</reference>
<keyword evidence="4" id="KW-0963">Cytoplasm</keyword>
<evidence type="ECO:0000256" key="6">
    <source>
        <dbReference type="ARBA" id="ARBA00022553"/>
    </source>
</evidence>
<evidence type="ECO:0000256" key="11">
    <source>
        <dbReference type="ARBA" id="ARBA00034776"/>
    </source>
</evidence>
<dbReference type="GO" id="GO:0001725">
    <property type="term" value="C:stress fiber"/>
    <property type="evidence" value="ECO:0007669"/>
    <property type="project" value="UniProtKB-SubCell"/>
</dbReference>
<evidence type="ECO:0000256" key="10">
    <source>
        <dbReference type="ARBA" id="ARBA00023212"/>
    </source>
</evidence>
<keyword evidence="15" id="KW-1185">Reference proteome</keyword>
<evidence type="ECO:0000256" key="2">
    <source>
        <dbReference type="ARBA" id="ARBA00004529"/>
    </source>
</evidence>
<evidence type="ECO:0000256" key="7">
    <source>
        <dbReference type="ARBA" id="ARBA00022843"/>
    </source>
</evidence>
<organism evidence="14 15">
    <name type="scientific">Symbiodinium necroappetens</name>
    <dbReference type="NCBI Taxonomy" id="1628268"/>
    <lineage>
        <taxon>Eukaryota</taxon>
        <taxon>Sar</taxon>
        <taxon>Alveolata</taxon>
        <taxon>Dinophyceae</taxon>
        <taxon>Suessiales</taxon>
        <taxon>Symbiodiniaceae</taxon>
        <taxon>Symbiodinium</taxon>
    </lineage>
</organism>
<evidence type="ECO:0000256" key="8">
    <source>
        <dbReference type="ARBA" id="ARBA00022990"/>
    </source>
</evidence>
<evidence type="ECO:0000256" key="1">
    <source>
        <dbReference type="ARBA" id="ARBA00004300"/>
    </source>
</evidence>
<keyword evidence="9" id="KW-0175">Coiled coil</keyword>
<evidence type="ECO:0000313" key="15">
    <source>
        <dbReference type="Proteomes" id="UP000601435"/>
    </source>
</evidence>
<name>A0A812RGB2_9DINO</name>
<evidence type="ECO:0000256" key="13">
    <source>
        <dbReference type="ARBA" id="ARBA00093507"/>
    </source>
</evidence>
<dbReference type="InterPro" id="IPR008603">
    <property type="entry name" value="DCTN4"/>
</dbReference>
<comment type="caution">
    <text evidence="14">The sequence shown here is derived from an EMBL/GenBank/DDBJ whole genome shotgun (WGS) entry which is preliminary data.</text>
</comment>
<dbReference type="EMBL" id="CAJNJA010019165">
    <property type="protein sequence ID" value="CAE7440240.1"/>
    <property type="molecule type" value="Genomic_DNA"/>
</dbReference>
<gene>
    <name evidence="14" type="ORF">SNEC2469_LOCUS12104</name>
</gene>
<comment type="subunit">
    <text evidence="13">Subunit of dynactin, a multiprotein complex part of a tripartite complex with dynein and a adapter, such as BICDL1, BICD2 or HOOK3. The dynactin complex is built around ACTR1A/ACTB filament and consists of an actin-related filament composed of a shoulder domain, a pointed end and a barbed end. Its length is defined by its flexible shoulder domain. The soulder is composed of 2 DCTN1 subunits, 4 DCTN2 and 2 DCTN3. The 4 DCNT2 (via N-terminus) bind the ACTR1A filament and act as molecular rulers to determine the length. The pointed end is important for binding dynein-dynactin cargo adapters. Consists of 4 subunits: ACTR10, DCNT4, DCTN5 and DCTN6. The barbed end is composed of a CAPZA1:CAPZB heterodimers, which binds ACTR1A/ACTB filament and dynactin and stabilizes dynactin. Interacts with ATP7B, but not ATP7A, in a copper-dependent manner. Interacts with ANK2; this interaction is required for localization at costameres. Interacts with N4BP2L1.</text>
</comment>
<dbReference type="GO" id="GO:0005813">
    <property type="term" value="C:centrosome"/>
    <property type="evidence" value="ECO:0007669"/>
    <property type="project" value="UniProtKB-SubCell"/>
</dbReference>
<evidence type="ECO:0000313" key="14">
    <source>
        <dbReference type="EMBL" id="CAE7440240.1"/>
    </source>
</evidence>
<protein>
    <recommendedName>
        <fullName evidence="12">Dynactin subunit 4</fullName>
    </recommendedName>
</protein>
<dbReference type="PANTHER" id="PTHR13034:SF2">
    <property type="entry name" value="DYNACTIN SUBUNIT 4"/>
    <property type="match status" value="1"/>
</dbReference>
<dbReference type="PANTHER" id="PTHR13034">
    <property type="entry name" value="DYNACTIN P62 SUBUNIT"/>
    <property type="match status" value="1"/>
</dbReference>
<proteinExistence type="inferred from homology"/>
<dbReference type="Proteomes" id="UP000601435">
    <property type="component" value="Unassembled WGS sequence"/>
</dbReference>
<dbReference type="OrthoDB" id="430446at2759"/>
<evidence type="ECO:0000256" key="12">
    <source>
        <dbReference type="ARBA" id="ARBA00034864"/>
    </source>
</evidence>
<keyword evidence="5" id="KW-1017">Isopeptide bond</keyword>
<keyword evidence="10" id="KW-0206">Cytoskeleton</keyword>
<accession>A0A812RGB2</accession>
<keyword evidence="6" id="KW-0597">Phosphoprotein</keyword>
<sequence length="801" mass="88695">MHHKQHLLPCTRCCQSRLPHGFSTNIYGAGIDTSYGIRSGGPSFSARLFLLSESHDRFHTAPFPSTGGKWRRARIVSRRDLAEDVDSYYCPHCLENMPSSEEQTYHFACSFCRWSSRGRQEAEKPEQLITQIVALERESEPRQRMLAMVEAFRTKAQDQQREKELAQRLKRRSLTRTSFSSASLTAFAARRFSSAVSMRGSTRLSAMGSSVLSFGSGELGKKVSGPWSIDDLEAKLVEQDEKQKDLRADASLAVFVKESQEPASDAGAKDSPARRFSFSGHAASDVPVLAGLSVQEIMRAHTEPLARLPGCTLLAELQSSIDSDASIDSESAGDCASLGMRLLQVSYGYHGISLDSAKLQPQNILRRGQSQLEAPLQHKNAWKLLPVRKPLLTKRSRRCKLVCKPAGESEAAKICKGLVVKPKINPCANPPFQKNSVASAILPRIIPWSCGTGHGDGDMSLVFIMVNPMDTDVEIDFDPMAFNKEAANLKDTFATKPWQSLLAGQSVHVSTPAFSTIIGKCLDEASNVFDEDVNQHAGKDRPEIILQRKMNKILVRLCFHKKQATTTWEFFTYLKIKFQVSFSDTDTKSHEVELVLRFGPECPEDLPQQGYKGIRIANMPSGEKGSDDCLVNIVRKVVGPDGVLVWDGDEFSEDSFTRILDQALATSKIPAVAFYWSSLEAAFRSSWQHRADRFCGGLHLVLLEDPPGLVAGSDDSWVQLGLDALRLTRAETVLSLGGGGVVAKEAAECSRHEQLKLVHWYLVRIPRLSEDLTDFGALYEQLQSESWSNMELVPIPSKGSQ</sequence>
<evidence type="ECO:0000256" key="4">
    <source>
        <dbReference type="ARBA" id="ARBA00022490"/>
    </source>
</evidence>
<keyword evidence="7" id="KW-0832">Ubl conjugation</keyword>
<dbReference type="GO" id="GO:0005869">
    <property type="term" value="C:dynactin complex"/>
    <property type="evidence" value="ECO:0007669"/>
    <property type="project" value="InterPro"/>
</dbReference>
<comment type="similarity">
    <text evidence="11">Belongs to the dynactin subunit 4 family.</text>
</comment>
<keyword evidence="8" id="KW-0007">Acetylation</keyword>
<comment type="subcellular location">
    <subcellularLocation>
        <location evidence="1">Cytoplasm</location>
        <location evidence="1">Cytoskeleton</location>
        <location evidence="1">Microtubule organizing center</location>
        <location evidence="1">Centrosome</location>
    </subcellularLocation>
    <subcellularLocation>
        <location evidence="2">Cytoplasm</location>
        <location evidence="2">Cytoskeleton</location>
        <location evidence="2">Stress fiber</location>
    </subcellularLocation>
    <subcellularLocation>
        <location evidence="3">Cytoplasm</location>
        <location evidence="3">Myofibril</location>
    </subcellularLocation>
</comment>
<evidence type="ECO:0000256" key="3">
    <source>
        <dbReference type="ARBA" id="ARBA00004657"/>
    </source>
</evidence>
<evidence type="ECO:0000256" key="9">
    <source>
        <dbReference type="ARBA" id="ARBA00023054"/>
    </source>
</evidence>
<evidence type="ECO:0000256" key="5">
    <source>
        <dbReference type="ARBA" id="ARBA00022499"/>
    </source>
</evidence>